<dbReference type="PANTHER" id="PTHR42535">
    <property type="entry name" value="OOKINETE PROTEIN, PUTATIVE-RELATED"/>
    <property type="match status" value="1"/>
</dbReference>
<gene>
    <name evidence="5" type="ORF">A2628_04295</name>
</gene>
<evidence type="ECO:0000256" key="3">
    <source>
        <dbReference type="SAM" id="MobiDB-lite"/>
    </source>
</evidence>
<evidence type="ECO:0000313" key="6">
    <source>
        <dbReference type="Proteomes" id="UP000179221"/>
    </source>
</evidence>
<sequence>MNSSGYLCFGIDDDSSFDDDIICSNQNGNTTSYADSNWHHYEAVRDTSAIYLYIDGAKISEDLSLTSTLSLSSSSALFVGADSDNNEFWDGFLDEIVIYPYARSADQVKSDVLGSQLAASYGLLAADPLTEGLVGYWKMDETSDGTGAVTRVDSSGNGNSLTDNSPYAASTVGKFGNSTQFVSANSEYLSITDNASVSSGNIDFTITAWIYLDSLGTSKYIVAKWGGSNAQKEYQINVSGANLAQFSWATNASGGVGNVTANTFGTLSTSTWYFVAAYHNATTNTIGISINGGNFDTAAASGGNDGGGSLHIGATNTGSPVSFWNGRIDEVRVYSRALSAVEVQQLYDWAPGPVAYYKFDEGSGTTSVADSSGNGNTGTMNGSMTESDWVLGKFGNGLDLDGSDDYVEIGSSTKVDNSYAGTISAWIKPSGNTGYETIFGYGGGSTSGAGRFQMRLFGTSNRVILYQGSDGESPANLIYGGTSLSDNTWYYVTLSSDGSQYKIYVNGVEESLTISTGTNNGDWFADTSVIETDKSTLGRLWRDGAWLEPYRGIIDDLKIYNYARTPAQIIEDMNASHPAPGSPVGSPLLWWKFDQGTDNTCSGGANDVCNSGSSGTTLDATNNGATWSNSGKFGKALNFDTNTDDASASDQSFVDSLTGMTISLWLNPQTLTTSDDIIGKINTNQNSFRVVTDSVNSDEITVNIPTALSDLITSYSTSNLDLATGNWIHLTIVYDGTLSASSRVKVYKNAREVNGSVSGTLPAAMTSGSTSNLKLGEQDIAAGIALLSYYDEVKIYNFALTADQVKTEFNQGSATVFGSLGTTSSNSPSFSSSDSYCPPGQGTTCTAPVGEWMFDESSDGTGAVSRNDTSGNGNTLTDNNAVASSVGKHGNSAYFNATNTEFLSLTDNAFVSTGNIDFTICAWANLDTKTTNRMIVSKREGSNASKEYELHYLSSSDRFRFLLGDGTGATDGVVVSANNLGSPSTGTWYYVCGWHNAATDIIGISVNGSYIDTAATGAVAPIDTSSTFRVGSQVNTNYWDGKIDELRLYKYVRTSAQIAWDYNRGAPTAWYKFDECSGATAYNLAPAASGGAPGMNGTIYPGTGTPPQNTAVGTCGSGNNYEMWNDGTTGKRNASLGFDGNDDYADMGSNLDFSKMTSFTISTWIKTTTTGTNQQIINKWDSNNFGYLNSVFEIWLISTGKVRFYLSTNSGYDYIESSVISPDTWYQVTSWWDGTNIRLYINGNEVAYKALSGILGNTPDLIIGRISLNGTRYFNGQIDEVQIYNYALTATQIKTLYNAGAVRFGN</sequence>
<comment type="caution">
    <text evidence="5">The sequence shown here is derived from an EMBL/GenBank/DDBJ whole genome shotgun (WGS) entry which is preliminary data.</text>
</comment>
<reference evidence="5 6" key="1">
    <citation type="journal article" date="2016" name="Nat. Commun.">
        <title>Thousands of microbial genomes shed light on interconnected biogeochemical processes in an aquifer system.</title>
        <authorList>
            <person name="Anantharaman K."/>
            <person name="Brown C.T."/>
            <person name="Hug L.A."/>
            <person name="Sharon I."/>
            <person name="Castelle C.J."/>
            <person name="Probst A.J."/>
            <person name="Thomas B.C."/>
            <person name="Singh A."/>
            <person name="Wilkins M.J."/>
            <person name="Karaoz U."/>
            <person name="Brodie E.L."/>
            <person name="Williams K.H."/>
            <person name="Hubbard S.S."/>
            <person name="Banfield J.F."/>
        </authorList>
    </citation>
    <scope>NUCLEOTIDE SEQUENCE [LARGE SCALE GENOMIC DNA]</scope>
</reference>
<feature type="domain" description="LamG-like jellyroll fold" evidence="4">
    <location>
        <begin position="916"/>
        <end position="1056"/>
    </location>
</feature>
<dbReference type="PANTHER" id="PTHR42535:SF2">
    <property type="entry name" value="CHROMOSOME UNDETERMINED SCAFFOLD_146, WHOLE GENOME SHOTGUN SEQUENCE"/>
    <property type="match status" value="1"/>
</dbReference>
<keyword evidence="2" id="KW-1015">Disulfide bond</keyword>
<name>A0A1F7YHQ2_9BACT</name>
<evidence type="ECO:0000259" key="4">
    <source>
        <dbReference type="SMART" id="SM00560"/>
    </source>
</evidence>
<feature type="compositionally biased region" description="Polar residues" evidence="3">
    <location>
        <begin position="864"/>
        <end position="876"/>
    </location>
</feature>
<proteinExistence type="predicted"/>
<dbReference type="Gene3D" id="2.60.120.200">
    <property type="match status" value="6"/>
</dbReference>
<feature type="domain" description="LamG-like jellyroll fold" evidence="4">
    <location>
        <begin position="422"/>
        <end position="567"/>
    </location>
</feature>
<keyword evidence="1" id="KW-0732">Signal</keyword>
<dbReference type="Pfam" id="PF13385">
    <property type="entry name" value="Laminin_G_3"/>
    <property type="match status" value="6"/>
</dbReference>
<feature type="region of interest" description="Disordered" evidence="3">
    <location>
        <begin position="857"/>
        <end position="876"/>
    </location>
</feature>
<organism evidence="5 6">
    <name type="scientific">Candidatus Woesebacteria bacterium RIFCSPHIGHO2_01_FULL_40_22</name>
    <dbReference type="NCBI Taxonomy" id="1802499"/>
    <lineage>
        <taxon>Bacteria</taxon>
        <taxon>Candidatus Woeseibacteriota</taxon>
    </lineage>
</organism>
<protein>
    <recommendedName>
        <fullName evidence="4">LamG-like jellyroll fold domain-containing protein</fullName>
    </recommendedName>
</protein>
<dbReference type="InterPro" id="IPR013320">
    <property type="entry name" value="ConA-like_dom_sf"/>
</dbReference>
<feature type="domain" description="LamG-like jellyroll fold" evidence="4">
    <location>
        <begin position="202"/>
        <end position="341"/>
    </location>
</feature>
<accession>A0A1F7YHQ2</accession>
<feature type="domain" description="LamG-like jellyroll fold" evidence="4">
    <location>
        <begin position="658"/>
        <end position="803"/>
    </location>
</feature>
<dbReference type="InterPro" id="IPR006558">
    <property type="entry name" value="LamG-like"/>
</dbReference>
<evidence type="ECO:0000313" key="5">
    <source>
        <dbReference type="EMBL" id="OGM26710.1"/>
    </source>
</evidence>
<dbReference type="SUPFAM" id="SSF49899">
    <property type="entry name" value="Concanavalin A-like lectins/glucanases"/>
    <property type="match status" value="6"/>
</dbReference>
<dbReference type="SMART" id="SM00560">
    <property type="entry name" value="LamGL"/>
    <property type="match status" value="5"/>
</dbReference>
<feature type="domain" description="LamG-like jellyroll fold" evidence="4">
    <location>
        <begin position="1157"/>
        <end position="1291"/>
    </location>
</feature>
<evidence type="ECO:0000256" key="1">
    <source>
        <dbReference type="ARBA" id="ARBA00022729"/>
    </source>
</evidence>
<evidence type="ECO:0000256" key="2">
    <source>
        <dbReference type="ARBA" id="ARBA00023157"/>
    </source>
</evidence>
<dbReference type="EMBL" id="MGGL01000010">
    <property type="protein sequence ID" value="OGM26710.1"/>
    <property type="molecule type" value="Genomic_DNA"/>
</dbReference>
<dbReference type="Proteomes" id="UP000179221">
    <property type="component" value="Unassembled WGS sequence"/>
</dbReference>